<evidence type="ECO:0000313" key="1">
    <source>
        <dbReference type="EMBL" id="QJT01791.1"/>
    </source>
</evidence>
<reference evidence="1" key="1">
    <citation type="submission" date="2020-03" db="EMBL/GenBank/DDBJ databases">
        <title>Molecular networking-based the target discovery of potent antiproliferative macrolactams: 5/6/7/16 polycyclic ansamycins and glycosylated trienomycin from Streptomyces cacaoi subsp. asoensis.</title>
        <authorList>
            <person name="Liu L.-L."/>
        </authorList>
    </citation>
    <scope>NUCLEOTIDE SEQUENCE [LARGE SCALE GENOMIC DNA]</scope>
    <source>
        <strain evidence="1">H2S5</strain>
    </source>
</reference>
<evidence type="ECO:0000313" key="2">
    <source>
        <dbReference type="Proteomes" id="UP000502665"/>
    </source>
</evidence>
<protein>
    <submittedName>
        <fullName evidence="1">Uncharacterized protein</fullName>
    </submittedName>
</protein>
<dbReference type="AlphaFoldDB" id="A0A6M4WPZ2"/>
<name>A0A6M4WPZ2_9ACTN</name>
<keyword evidence="2" id="KW-1185">Reference proteome</keyword>
<accession>A0A6M4WPZ2</accession>
<organism evidence="1 2">
    <name type="scientific">Streptomyces asoensis</name>
    <dbReference type="NCBI Taxonomy" id="249586"/>
    <lineage>
        <taxon>Bacteria</taxon>
        <taxon>Bacillati</taxon>
        <taxon>Actinomycetota</taxon>
        <taxon>Actinomycetes</taxon>
        <taxon>Kitasatosporales</taxon>
        <taxon>Streptomycetaceae</taxon>
        <taxon>Streptomyces</taxon>
    </lineage>
</organism>
<dbReference type="Proteomes" id="UP000502665">
    <property type="component" value="Chromosome"/>
</dbReference>
<gene>
    <name evidence="1" type="ORF">G9272_16965</name>
</gene>
<sequence>MAFPQTPLDIQADLKIGGVWQNITADVFTRDLMTIIRGRPDEGSRSDPGKLKLTLNNGRSKVNPAVSGRYSDGNPLSDLYGYIGRNTPVRVHLPASTSHLELDGDPAGYVSTPHVAALNITGDLDVRAEFDADMTLTAGNLGILGKWGTVDADRSWFLRYFDGNITFIWLDSGALVHSTNISIERYGGAVLRVTLDVDNGASGHTVRFYQGDTITGPWTQLFTDIVGAGTTSLQSTTSALRIGPSDASTTPPRTPFVGNATRFQVRSGIDGTLVADADFRPLAHGAAGFTDSVGRVWTVNGTATVRKRSDRMVGEISTWPPRWDVSGNDRWVPVEAAGILRRLGQGAAALQSPLRRRIPAYSPLAYWPLEEGAQATRAYSPIPGVAPLTLTGVNWAANSDLISSGPLPVWAAGTGPSAVMQGTVPAPAGATTGWQVAWVYRLDTPPPTTLRTIMRINTTGTVREWRIQSKDSQSKIFGVDIDGNTVVDQGIGTSNNIFGTWVASHFRVSESGGTVTYTVVWSDIHGSAGSYTNTVAATAGRVTNVGSPPGGFSSELDGMAMGHIAVFGTTTTSAYTSALDAWTPEYAGQRMVRLGSEENVPVSVRGVIADQEEMGAQRMLTLLELFGECGDSDGGILMEHRSRPSLRYRGRTTMYNQSPALTLSYTTDGEIAPPLEPIADDADVNNDVTVTRIDGSSARVVLEDGPLSVQAPPDGIGRYDTSVQRSLATDEQAGPIAGWLLHLGTWDAPRYPVVHVDLAAAPHLADAVMAVDQGDVIRLTDLPADVPPGDVDLIVQGYSESFDQYGWDWYAACTPAAPWTVGVVGDTNRGRADTAGTVLAAAATSTATALHFLTTAQQRWVTTAIRPGAFPFDVRLGGEVVTATAITPWLNDLFSRTVSNGWGSPNSGPAWTVVGGSASDFSVGSGYGTQLLATVDVSRRVSIPAVHADFDMYCDVSTSATATGDSLYAAPTARMLDSDNMYMARVAFTTANAATVVLRKLVAGVGTDLGTYTVPGYTHTAGAFIRLRFQATGSALRVKAWPATQAEPDVWHIAASDTSITAANSFGTRSIRVTGNTNGATAAIRYANFIVVNPQTVTATRSVNGIVKAQTAGTGVRLATPCIVPL</sequence>
<dbReference type="RefSeq" id="WP_171397346.1">
    <property type="nucleotide sequence ID" value="NZ_CP049838.1"/>
</dbReference>
<proteinExistence type="predicted"/>
<dbReference type="EMBL" id="CP049838">
    <property type="protein sequence ID" value="QJT01791.1"/>
    <property type="molecule type" value="Genomic_DNA"/>
</dbReference>